<reference evidence="10" key="2">
    <citation type="journal article" date="2023" name="IMA Fungus">
        <title>Comparative genomic study of the Penicillium genus elucidates a diverse pangenome and 15 lateral gene transfer events.</title>
        <authorList>
            <person name="Petersen C."/>
            <person name="Sorensen T."/>
            <person name="Nielsen M.R."/>
            <person name="Sondergaard T.E."/>
            <person name="Sorensen J.L."/>
            <person name="Fitzpatrick D.A."/>
            <person name="Frisvad J.C."/>
            <person name="Nielsen K.L."/>
        </authorList>
    </citation>
    <scope>NUCLEOTIDE SEQUENCE</scope>
    <source>
        <strain evidence="10">IBT 30728</strain>
    </source>
</reference>
<dbReference type="GO" id="GO:0016829">
    <property type="term" value="F:lyase activity"/>
    <property type="evidence" value="ECO:0007669"/>
    <property type="project" value="UniProtKB-KW"/>
</dbReference>
<evidence type="ECO:0000256" key="5">
    <source>
        <dbReference type="ARBA" id="ARBA00023239"/>
    </source>
</evidence>
<dbReference type="GO" id="GO:0043386">
    <property type="term" value="P:mycotoxin biosynthetic process"/>
    <property type="evidence" value="ECO:0007669"/>
    <property type="project" value="UniProtKB-ARBA"/>
</dbReference>
<dbReference type="Pfam" id="PF00348">
    <property type="entry name" value="polyprenyl_synt"/>
    <property type="match status" value="1"/>
</dbReference>
<feature type="region of interest" description="Disordered" evidence="9">
    <location>
        <begin position="147"/>
        <end position="186"/>
    </location>
</feature>
<dbReference type="PROSITE" id="PS00444">
    <property type="entry name" value="POLYPRENYL_SYNTHASE_2"/>
    <property type="match status" value="1"/>
</dbReference>
<keyword evidence="5" id="KW-0456">Lyase</keyword>
<dbReference type="GO" id="GO:0046165">
    <property type="term" value="P:alcohol biosynthetic process"/>
    <property type="evidence" value="ECO:0007669"/>
    <property type="project" value="UniProtKB-ARBA"/>
</dbReference>
<dbReference type="RefSeq" id="XP_056792874.1">
    <property type="nucleotide sequence ID" value="XM_056932915.1"/>
</dbReference>
<comment type="similarity">
    <text evidence="7">In the C-terminal section; belongs to the FPP/GGPP synthase family.</text>
</comment>
<protein>
    <submittedName>
        <fullName evidence="10">Geranylgeranyl pyrophosphate synthase</fullName>
    </submittedName>
</protein>
<keyword evidence="11" id="KW-1185">Reference proteome</keyword>
<dbReference type="PANTHER" id="PTHR12001:SF72">
    <property type="entry name" value="THIJ_PFPI FAMILY PROTEIN (AFU_ORTHOLOGUE AFUA_3G01210)-RELATED"/>
    <property type="match status" value="1"/>
</dbReference>
<keyword evidence="6" id="KW-0511">Multifunctional enzyme</keyword>
<dbReference type="PROSITE" id="PS00723">
    <property type="entry name" value="POLYPRENYL_SYNTHASE_1"/>
    <property type="match status" value="1"/>
</dbReference>
<reference evidence="10" key="1">
    <citation type="submission" date="2022-12" db="EMBL/GenBank/DDBJ databases">
        <authorList>
            <person name="Petersen C."/>
        </authorList>
    </citation>
    <scope>NUCLEOTIDE SEQUENCE</scope>
    <source>
        <strain evidence="10">IBT 30728</strain>
    </source>
</reference>
<evidence type="ECO:0000313" key="11">
    <source>
        <dbReference type="Proteomes" id="UP001148312"/>
    </source>
</evidence>
<dbReference type="InterPro" id="IPR033749">
    <property type="entry name" value="Polyprenyl_synt_CS"/>
</dbReference>
<dbReference type="EMBL" id="JAPWDQ010000003">
    <property type="protein sequence ID" value="KAJ5491746.1"/>
    <property type="molecule type" value="Genomic_DNA"/>
</dbReference>
<dbReference type="PANTHER" id="PTHR12001">
    <property type="entry name" value="GERANYLGERANYL PYROPHOSPHATE SYNTHASE"/>
    <property type="match status" value="1"/>
</dbReference>
<accession>A0A9W9XGK2</accession>
<keyword evidence="4" id="KW-0460">Magnesium</keyword>
<dbReference type="SUPFAM" id="SSF48576">
    <property type="entry name" value="Terpenoid synthases"/>
    <property type="match status" value="2"/>
</dbReference>
<feature type="compositionally biased region" description="Polar residues" evidence="9">
    <location>
        <begin position="147"/>
        <end position="164"/>
    </location>
</feature>
<keyword evidence="2" id="KW-0808">Transferase</keyword>
<dbReference type="SFLD" id="SFLDS00005">
    <property type="entry name" value="Isoprenoid_Synthase_Type_I"/>
    <property type="match status" value="1"/>
</dbReference>
<evidence type="ECO:0000256" key="3">
    <source>
        <dbReference type="ARBA" id="ARBA00022723"/>
    </source>
</evidence>
<dbReference type="Gene3D" id="1.10.600.10">
    <property type="entry name" value="Farnesyl Diphosphate Synthase"/>
    <property type="match status" value="2"/>
</dbReference>
<dbReference type="InterPro" id="IPR008949">
    <property type="entry name" value="Isoprenoid_synthase_dom_sf"/>
</dbReference>
<evidence type="ECO:0000256" key="1">
    <source>
        <dbReference type="ARBA" id="ARBA00004721"/>
    </source>
</evidence>
<name>A0A9W9XGK2_9EURO</name>
<gene>
    <name evidence="10" type="ORF">N7539_003313</name>
</gene>
<feature type="compositionally biased region" description="Basic and acidic residues" evidence="9">
    <location>
        <begin position="176"/>
        <end position="186"/>
    </location>
</feature>
<dbReference type="GO" id="GO:0004659">
    <property type="term" value="F:prenyltransferase activity"/>
    <property type="evidence" value="ECO:0007669"/>
    <property type="project" value="InterPro"/>
</dbReference>
<evidence type="ECO:0000256" key="7">
    <source>
        <dbReference type="ARBA" id="ARBA00038363"/>
    </source>
</evidence>
<comment type="pathway">
    <text evidence="1">Secondary metabolite biosynthesis; terpenoid biosynthesis.</text>
</comment>
<keyword evidence="3" id="KW-0479">Metal-binding</keyword>
<dbReference type="GO" id="GO:0008299">
    <property type="term" value="P:isoprenoid biosynthetic process"/>
    <property type="evidence" value="ECO:0007669"/>
    <property type="project" value="InterPro"/>
</dbReference>
<dbReference type="InterPro" id="IPR000092">
    <property type="entry name" value="Polyprenyl_synt"/>
</dbReference>
<proteinExistence type="inferred from homology"/>
<evidence type="ECO:0000256" key="6">
    <source>
        <dbReference type="ARBA" id="ARBA00023268"/>
    </source>
</evidence>
<comment type="similarity">
    <text evidence="8">In the N-terminal section; belongs to the terpene synthase family.</text>
</comment>
<organism evidence="10 11">
    <name type="scientific">Penicillium diatomitis</name>
    <dbReference type="NCBI Taxonomy" id="2819901"/>
    <lineage>
        <taxon>Eukaryota</taxon>
        <taxon>Fungi</taxon>
        <taxon>Dikarya</taxon>
        <taxon>Ascomycota</taxon>
        <taxon>Pezizomycotina</taxon>
        <taxon>Eurotiomycetes</taxon>
        <taxon>Eurotiomycetidae</taxon>
        <taxon>Eurotiales</taxon>
        <taxon>Aspergillaceae</taxon>
        <taxon>Penicillium</taxon>
    </lineage>
</organism>
<sequence length="517" mass="58892">MGIVLSEAELQMSDHIRLTANKVSLLSQDYWSWEKEYLDWKHNGTRVLNVVEFLSKTDGITFGAAKEKVKAKIIEAQEEFYEQIGRFFTVNPSVSDALRSDIESMGLTLGGFNYWAMFSPRYQDWKKNPLLAADIAASMTETAQVHTSLQGSQIDSSQEQSQPCGDNIEVSKAIKPRGEGENDCSKRMCRSCDTEEEVDMWRKPSEAAIRAPSNFIFSSPSKGTRSGLIGAFNTWIGASTDSTTTLTDIIRILHDASLLIDDVQDDSKMRRGNPAAHTIFGMPQTVNSGLFMFTEAVEEARRFKNELSMDILLDTLQRLYLGQSWDLYWKHNLRCPSKEEYLHMVDNKTGSMFRMIARLLQAESEAGSDFESSSEVNFDKLTLLFGRFFQIRDDYMNLKSAKYSDQKGFCEDFDEGKYSFPIVHLLCHHPQYRDYVTGIFRQLPVGISQGPRLSYEMKVKLRDIFHDTGTLRDTFALVQKLAKDLQEEISKLEDITGKRNATLRLLVIDLSVKRTDD</sequence>
<dbReference type="GO" id="GO:0046872">
    <property type="term" value="F:metal ion binding"/>
    <property type="evidence" value="ECO:0007669"/>
    <property type="project" value="UniProtKB-KW"/>
</dbReference>
<evidence type="ECO:0000256" key="8">
    <source>
        <dbReference type="ARBA" id="ARBA00038372"/>
    </source>
</evidence>
<comment type="caution">
    <text evidence="10">The sequence shown here is derived from an EMBL/GenBank/DDBJ whole genome shotgun (WGS) entry which is preliminary data.</text>
</comment>
<evidence type="ECO:0000256" key="4">
    <source>
        <dbReference type="ARBA" id="ARBA00022842"/>
    </source>
</evidence>
<evidence type="ECO:0000313" key="10">
    <source>
        <dbReference type="EMBL" id="KAJ5491746.1"/>
    </source>
</evidence>
<dbReference type="GeneID" id="81623164"/>
<dbReference type="Proteomes" id="UP001148312">
    <property type="component" value="Unassembled WGS sequence"/>
</dbReference>
<dbReference type="AlphaFoldDB" id="A0A9W9XGK2"/>
<evidence type="ECO:0000256" key="2">
    <source>
        <dbReference type="ARBA" id="ARBA00022679"/>
    </source>
</evidence>
<evidence type="ECO:0000256" key="9">
    <source>
        <dbReference type="SAM" id="MobiDB-lite"/>
    </source>
</evidence>